<dbReference type="AlphaFoldDB" id="A0A4U0QW61"/>
<name>A0A4U0QW61_9RHOB</name>
<organism evidence="1 2">
    <name type="scientific">Paracoccus hibiscisoli</name>
    <dbReference type="NCBI Taxonomy" id="2023261"/>
    <lineage>
        <taxon>Bacteria</taxon>
        <taxon>Pseudomonadati</taxon>
        <taxon>Pseudomonadota</taxon>
        <taxon>Alphaproteobacteria</taxon>
        <taxon>Rhodobacterales</taxon>
        <taxon>Paracoccaceae</taxon>
        <taxon>Paracoccus</taxon>
    </lineage>
</organism>
<protein>
    <submittedName>
        <fullName evidence="1">Uncharacterized protein</fullName>
    </submittedName>
</protein>
<accession>A0A4U0QW61</accession>
<keyword evidence="2" id="KW-1185">Reference proteome</keyword>
<sequence length="87" mass="9560">MPDLTPHIVPIPCRILNETDTGYLVTQRPHGQDGVWLDKAAVTIPDRAEVKPHHIALVPADLAVRKNLGPEMLESRRAPSPWGRAGV</sequence>
<evidence type="ECO:0000313" key="1">
    <source>
        <dbReference type="EMBL" id="TJZ85792.1"/>
    </source>
</evidence>
<dbReference type="RefSeq" id="WP_136855717.1">
    <property type="nucleotide sequence ID" value="NZ_SUNH01000007.1"/>
</dbReference>
<proteinExistence type="predicted"/>
<evidence type="ECO:0000313" key="2">
    <source>
        <dbReference type="Proteomes" id="UP000306223"/>
    </source>
</evidence>
<dbReference type="EMBL" id="SUNH01000007">
    <property type="protein sequence ID" value="TJZ85792.1"/>
    <property type="molecule type" value="Genomic_DNA"/>
</dbReference>
<reference evidence="1 2" key="1">
    <citation type="submission" date="2019-04" db="EMBL/GenBank/DDBJ databases">
        <authorList>
            <person name="Li J."/>
        </authorList>
    </citation>
    <scope>NUCLEOTIDE SEQUENCE [LARGE SCALE GENOMIC DNA]</scope>
    <source>
        <strain evidence="1 2">CCTCC AB2016182</strain>
    </source>
</reference>
<dbReference type="Proteomes" id="UP000306223">
    <property type="component" value="Unassembled WGS sequence"/>
</dbReference>
<comment type="caution">
    <text evidence="1">The sequence shown here is derived from an EMBL/GenBank/DDBJ whole genome shotgun (WGS) entry which is preliminary data.</text>
</comment>
<gene>
    <name evidence="1" type="ORF">FA740_05170</name>
</gene>